<evidence type="ECO:0000313" key="4">
    <source>
        <dbReference type="Proteomes" id="UP000765509"/>
    </source>
</evidence>
<dbReference type="InterPro" id="IPR009091">
    <property type="entry name" value="RCC1/BLIP-II"/>
</dbReference>
<dbReference type="GO" id="GO:0005737">
    <property type="term" value="C:cytoplasm"/>
    <property type="evidence" value="ECO:0007669"/>
    <property type="project" value="TreeGrafter"/>
</dbReference>
<keyword evidence="1" id="KW-0677">Repeat</keyword>
<dbReference type="Gene3D" id="2.130.10.30">
    <property type="entry name" value="Regulator of chromosome condensation 1/beta-lactamase-inhibitor protein II"/>
    <property type="match status" value="2"/>
</dbReference>
<protein>
    <recommendedName>
        <fullName evidence="5">RCC1/BLIP-II protein</fullName>
    </recommendedName>
</protein>
<accession>A0A9Q3INH0</accession>
<keyword evidence="4" id="KW-1185">Reference proteome</keyword>
<dbReference type="OrthoDB" id="5370059at2759"/>
<organism evidence="3 4">
    <name type="scientific">Austropuccinia psidii MF-1</name>
    <dbReference type="NCBI Taxonomy" id="1389203"/>
    <lineage>
        <taxon>Eukaryota</taxon>
        <taxon>Fungi</taxon>
        <taxon>Dikarya</taxon>
        <taxon>Basidiomycota</taxon>
        <taxon>Pucciniomycotina</taxon>
        <taxon>Pucciniomycetes</taxon>
        <taxon>Pucciniales</taxon>
        <taxon>Sphaerophragmiaceae</taxon>
        <taxon>Austropuccinia</taxon>
    </lineage>
</organism>
<dbReference type="GO" id="GO:0016567">
    <property type="term" value="P:protein ubiquitination"/>
    <property type="evidence" value="ECO:0007669"/>
    <property type="project" value="TreeGrafter"/>
</dbReference>
<proteinExistence type="predicted"/>
<comment type="caution">
    <text evidence="3">The sequence shown here is derived from an EMBL/GenBank/DDBJ whole genome shotgun (WGS) entry which is preliminary data.</text>
</comment>
<feature type="repeat" description="RCC1" evidence="2">
    <location>
        <begin position="262"/>
        <end position="321"/>
    </location>
</feature>
<evidence type="ECO:0000313" key="3">
    <source>
        <dbReference type="EMBL" id="MBW0547073.1"/>
    </source>
</evidence>
<name>A0A9Q3INH0_9BASI</name>
<dbReference type="PANTHER" id="PTHR45622:SF70">
    <property type="entry name" value="SECRETION-REGULATING GUANINE NUCLEOTIDE EXCHANGE FACTOR"/>
    <property type="match status" value="1"/>
</dbReference>
<gene>
    <name evidence="3" type="ORF">O181_086788</name>
</gene>
<dbReference type="InterPro" id="IPR051709">
    <property type="entry name" value="Ub-ligase/GTPase-reg"/>
</dbReference>
<dbReference type="EMBL" id="AVOT02052121">
    <property type="protein sequence ID" value="MBW0547073.1"/>
    <property type="molecule type" value="Genomic_DNA"/>
</dbReference>
<dbReference type="PROSITE" id="PS50012">
    <property type="entry name" value="RCC1_3"/>
    <property type="match status" value="2"/>
</dbReference>
<dbReference type="InterPro" id="IPR000408">
    <property type="entry name" value="Reg_chr_condens"/>
</dbReference>
<evidence type="ECO:0000256" key="1">
    <source>
        <dbReference type="ARBA" id="ARBA00022737"/>
    </source>
</evidence>
<dbReference type="GO" id="GO:0006511">
    <property type="term" value="P:ubiquitin-dependent protein catabolic process"/>
    <property type="evidence" value="ECO:0007669"/>
    <property type="project" value="TreeGrafter"/>
</dbReference>
<dbReference type="PANTHER" id="PTHR45622">
    <property type="entry name" value="UBIQUITIN-PROTEIN LIGASE E3A-RELATED"/>
    <property type="match status" value="1"/>
</dbReference>
<evidence type="ECO:0000256" key="2">
    <source>
        <dbReference type="PROSITE-ProRule" id="PRU00235"/>
    </source>
</evidence>
<sequence length="480" mass="53542">MTLGLRILGAGSNSNGQLGIGNEIDQAEFKELRFPTDYLRKKLSSYTLNEPDFGFEDPGWTVVSFGSGGRHSIFLIEFNLKISSSSISFRSLFGCGDSAQFQLGLGSRTPVESFSTYGGDNQEDYPKNCQSLLEIDHRHLVQNIQNIDEGLREAFLKNYQPKQVICCWETSFVVLAGRAHHQDQEDPQDDYIISFGSDDFGLRGCNLPLEDLSRPSLVSLPSSPDQLKPKRGQRNVKLFSSVKHVVAILEYVSSNEDQDNLVELVGWGATRQGQLGPMSSSSKPPRAISPRKLQLPTSAPVNSSLINIALGKEHTIISFPNKIWSWGNNRKNQISSELQNLDPNQIIKIESCWNSSFVLINDQKLGTDRYLLIGFGDNSQSQLGVEDLSLSKAQHLFQSSNSFQFCTGSEHVLLSDGRQTVWGWGWNEHGNLGGYGEPYELKTNRQVQVLFKLDGEREFVSNVFAGCATSFIVCRKRQVE</sequence>
<feature type="repeat" description="RCC1" evidence="2">
    <location>
        <begin position="5"/>
        <end position="78"/>
    </location>
</feature>
<dbReference type="GO" id="GO:0061630">
    <property type="term" value="F:ubiquitin protein ligase activity"/>
    <property type="evidence" value="ECO:0007669"/>
    <property type="project" value="TreeGrafter"/>
</dbReference>
<dbReference type="SUPFAM" id="SSF50985">
    <property type="entry name" value="RCC1/BLIP-II"/>
    <property type="match status" value="1"/>
</dbReference>
<dbReference type="Proteomes" id="UP000765509">
    <property type="component" value="Unassembled WGS sequence"/>
</dbReference>
<dbReference type="AlphaFoldDB" id="A0A9Q3INH0"/>
<evidence type="ECO:0008006" key="5">
    <source>
        <dbReference type="Google" id="ProtNLM"/>
    </source>
</evidence>
<reference evidence="3" key="1">
    <citation type="submission" date="2021-03" db="EMBL/GenBank/DDBJ databases">
        <title>Draft genome sequence of rust myrtle Austropuccinia psidii MF-1, a brazilian biotype.</title>
        <authorList>
            <person name="Quecine M.C."/>
            <person name="Pachon D.M.R."/>
            <person name="Bonatelli M.L."/>
            <person name="Correr F.H."/>
            <person name="Franceschini L.M."/>
            <person name="Leite T.F."/>
            <person name="Margarido G.R.A."/>
            <person name="Almeida C.A."/>
            <person name="Ferrarezi J.A."/>
            <person name="Labate C.A."/>
        </authorList>
    </citation>
    <scope>NUCLEOTIDE SEQUENCE</scope>
    <source>
        <strain evidence="3">MF-1</strain>
    </source>
</reference>